<dbReference type="Pfam" id="PF19652">
    <property type="entry name" value="DUF6155"/>
    <property type="match status" value="1"/>
</dbReference>
<protein>
    <submittedName>
        <fullName evidence="1">DUF6155 family protein</fullName>
    </submittedName>
</protein>
<proteinExistence type="predicted"/>
<comment type="caution">
    <text evidence="1">The sequence shown here is derived from an EMBL/GenBank/DDBJ whole genome shotgun (WGS) entry which is preliminary data.</text>
</comment>
<dbReference type="RefSeq" id="WP_408084802.1">
    <property type="nucleotide sequence ID" value="NZ_JBELPZ010000007.1"/>
</dbReference>
<evidence type="ECO:0000313" key="2">
    <source>
        <dbReference type="Proteomes" id="UP001629156"/>
    </source>
</evidence>
<sequence>MIANGMAAEFKVRLTAIFKETLRQKWDNHYDF</sequence>
<dbReference type="InterPro" id="IPR046153">
    <property type="entry name" value="DUF6155"/>
</dbReference>
<organism evidence="1 2">
    <name type="scientific">Flavobacterium rhizosphaerae</name>
    <dbReference type="NCBI Taxonomy" id="3163298"/>
    <lineage>
        <taxon>Bacteria</taxon>
        <taxon>Pseudomonadati</taxon>
        <taxon>Bacteroidota</taxon>
        <taxon>Flavobacteriia</taxon>
        <taxon>Flavobacteriales</taxon>
        <taxon>Flavobacteriaceae</taxon>
        <taxon>Flavobacterium</taxon>
    </lineage>
</organism>
<gene>
    <name evidence="1" type="ORF">ABS766_08635</name>
</gene>
<name>A0ABW8YVZ2_9FLAO</name>
<reference evidence="1 2" key="1">
    <citation type="submission" date="2024-06" db="EMBL/GenBank/DDBJ databases">
        <authorList>
            <person name="Kaempfer P."/>
            <person name="Viver T."/>
        </authorList>
    </citation>
    <scope>NUCLEOTIDE SEQUENCE [LARGE SCALE GENOMIC DNA]</scope>
    <source>
        <strain evidence="1 2">ST-119</strain>
    </source>
</reference>
<keyword evidence="2" id="KW-1185">Reference proteome</keyword>
<dbReference type="Proteomes" id="UP001629156">
    <property type="component" value="Unassembled WGS sequence"/>
</dbReference>
<dbReference type="EMBL" id="JBELPZ010000007">
    <property type="protein sequence ID" value="MFL9844484.1"/>
    <property type="molecule type" value="Genomic_DNA"/>
</dbReference>
<evidence type="ECO:0000313" key="1">
    <source>
        <dbReference type="EMBL" id="MFL9844484.1"/>
    </source>
</evidence>
<accession>A0ABW8YVZ2</accession>